<keyword evidence="3 6" id="KW-0812">Transmembrane</keyword>
<keyword evidence="8" id="KW-1133">Transmembrane helix</keyword>
<keyword evidence="5 6" id="KW-0472">Membrane</keyword>
<feature type="repeat" description="Solcar" evidence="6">
    <location>
        <begin position="1"/>
        <end position="54"/>
    </location>
</feature>
<dbReference type="Proteomes" id="UP000037460">
    <property type="component" value="Unassembled WGS sequence"/>
</dbReference>
<comment type="caution">
    <text evidence="9">The sequence shown here is derived from an EMBL/GenBank/DDBJ whole genome shotgun (WGS) entry which is preliminary data.</text>
</comment>
<dbReference type="InterPro" id="IPR002067">
    <property type="entry name" value="MCP"/>
</dbReference>
<keyword evidence="10" id="KW-1185">Reference proteome</keyword>
<dbReference type="AlphaFoldDB" id="A0A0M0K276"/>
<dbReference type="OrthoDB" id="270584at2759"/>
<gene>
    <name evidence="9" type="ORF">Ctob_010121</name>
</gene>
<dbReference type="EMBL" id="JWZX01001640">
    <property type="protein sequence ID" value="KOO32956.1"/>
    <property type="molecule type" value="Genomic_DNA"/>
</dbReference>
<name>A0A0M0K276_9EUKA</name>
<reference evidence="10" key="1">
    <citation type="journal article" date="2015" name="PLoS Genet.">
        <title>Genome Sequence and Transcriptome Analyses of Chrysochromulina tobin: Metabolic Tools for Enhanced Algal Fitness in the Prominent Order Prymnesiales (Haptophyceae).</title>
        <authorList>
            <person name="Hovde B.T."/>
            <person name="Deodato C.R."/>
            <person name="Hunsperger H.M."/>
            <person name="Ryken S.A."/>
            <person name="Yost W."/>
            <person name="Jha R.K."/>
            <person name="Patterson J."/>
            <person name="Monnat R.J. Jr."/>
            <person name="Barlow S.B."/>
            <person name="Starkenburg S.R."/>
            <person name="Cattolico R.A."/>
        </authorList>
    </citation>
    <scope>NUCLEOTIDE SEQUENCE</scope>
    <source>
        <strain evidence="10">CCMP291</strain>
    </source>
</reference>
<dbReference type="PANTHER" id="PTHR24089">
    <property type="entry name" value="SOLUTE CARRIER FAMILY 25"/>
    <property type="match status" value="1"/>
</dbReference>
<feature type="repeat" description="Solcar" evidence="6">
    <location>
        <begin position="63"/>
        <end position="151"/>
    </location>
</feature>
<evidence type="ECO:0000256" key="2">
    <source>
        <dbReference type="ARBA" id="ARBA00022448"/>
    </source>
</evidence>
<sequence>MSQAGDNGNFLKLLADVVRAEGWTGLWRGNTANVIRVIPNKGVLMMCSDMYKAGVAAALPTINGASVSSIAGGLAGVTAVICTYPLELARTRMAYRIQDGSTQYNNLISTFRAVIASDGLLGLYSGVWATLLGVLPFEGIKFGLYDILKSALPRNSLDKLPPIWTLVAGALSGAIAHFLTYPLDTVRRRMQVSGAVGAAKYSNIFNCLQTIIKKEGWTALFYGLAPTMLRAIPGLGIHMFVYEIMKIALGLDN</sequence>
<evidence type="ECO:0000256" key="7">
    <source>
        <dbReference type="RuleBase" id="RU000488"/>
    </source>
</evidence>
<dbReference type="SUPFAM" id="SSF103506">
    <property type="entry name" value="Mitochondrial carrier"/>
    <property type="match status" value="1"/>
</dbReference>
<comment type="subcellular location">
    <subcellularLocation>
        <location evidence="1">Membrane</location>
        <topology evidence="1">Multi-pass membrane protein</topology>
    </subcellularLocation>
</comment>
<dbReference type="PRINTS" id="PR00926">
    <property type="entry name" value="MITOCARRIER"/>
</dbReference>
<dbReference type="GO" id="GO:0016020">
    <property type="term" value="C:membrane"/>
    <property type="evidence" value="ECO:0007669"/>
    <property type="project" value="UniProtKB-SubCell"/>
</dbReference>
<evidence type="ECO:0000256" key="6">
    <source>
        <dbReference type="PROSITE-ProRule" id="PRU00282"/>
    </source>
</evidence>
<dbReference type="Pfam" id="PF00153">
    <property type="entry name" value="Mito_carr"/>
    <property type="match status" value="3"/>
</dbReference>
<evidence type="ECO:0000256" key="3">
    <source>
        <dbReference type="ARBA" id="ARBA00022692"/>
    </source>
</evidence>
<accession>A0A0M0K276</accession>
<feature type="transmembrane region" description="Helical" evidence="8">
    <location>
        <begin position="67"/>
        <end position="86"/>
    </location>
</feature>
<evidence type="ECO:0000256" key="8">
    <source>
        <dbReference type="SAM" id="Phobius"/>
    </source>
</evidence>
<proteinExistence type="inferred from homology"/>
<evidence type="ECO:0000256" key="1">
    <source>
        <dbReference type="ARBA" id="ARBA00004141"/>
    </source>
</evidence>
<evidence type="ECO:0000256" key="4">
    <source>
        <dbReference type="ARBA" id="ARBA00022737"/>
    </source>
</evidence>
<feature type="transmembrane region" description="Helical" evidence="8">
    <location>
        <begin position="121"/>
        <end position="143"/>
    </location>
</feature>
<dbReference type="GO" id="GO:0055085">
    <property type="term" value="P:transmembrane transport"/>
    <property type="evidence" value="ECO:0007669"/>
    <property type="project" value="InterPro"/>
</dbReference>
<dbReference type="PROSITE" id="PS50920">
    <property type="entry name" value="SOLCAR"/>
    <property type="match status" value="3"/>
</dbReference>
<organism evidence="9 10">
    <name type="scientific">Chrysochromulina tobinii</name>
    <dbReference type="NCBI Taxonomy" id="1460289"/>
    <lineage>
        <taxon>Eukaryota</taxon>
        <taxon>Haptista</taxon>
        <taxon>Haptophyta</taxon>
        <taxon>Prymnesiophyceae</taxon>
        <taxon>Prymnesiales</taxon>
        <taxon>Chrysochromulinaceae</taxon>
        <taxon>Chrysochromulina</taxon>
    </lineage>
</organism>
<feature type="repeat" description="Solcar" evidence="6">
    <location>
        <begin position="160"/>
        <end position="248"/>
    </location>
</feature>
<keyword evidence="4" id="KW-0677">Repeat</keyword>
<feature type="transmembrane region" description="Helical" evidence="8">
    <location>
        <begin position="163"/>
        <end position="183"/>
    </location>
</feature>
<dbReference type="InterPro" id="IPR018108">
    <property type="entry name" value="MCP_transmembrane"/>
</dbReference>
<dbReference type="Gene3D" id="1.50.40.10">
    <property type="entry name" value="Mitochondrial carrier domain"/>
    <property type="match status" value="1"/>
</dbReference>
<evidence type="ECO:0000256" key="5">
    <source>
        <dbReference type="ARBA" id="ARBA00023136"/>
    </source>
</evidence>
<dbReference type="InterPro" id="IPR023395">
    <property type="entry name" value="MCP_dom_sf"/>
</dbReference>
<comment type="similarity">
    <text evidence="7">Belongs to the mitochondrial carrier (TC 2.A.29) family.</text>
</comment>
<keyword evidence="2 7" id="KW-0813">Transport</keyword>
<evidence type="ECO:0000313" key="9">
    <source>
        <dbReference type="EMBL" id="KOO32956.1"/>
    </source>
</evidence>
<protein>
    <submittedName>
        <fullName evidence="9">Ef-hand domain-containing protein</fullName>
    </submittedName>
</protein>
<evidence type="ECO:0000313" key="10">
    <source>
        <dbReference type="Proteomes" id="UP000037460"/>
    </source>
</evidence>